<feature type="transmembrane region" description="Helical" evidence="3">
    <location>
        <begin position="276"/>
        <end position="295"/>
    </location>
</feature>
<feature type="transmembrane region" description="Helical" evidence="3">
    <location>
        <begin position="109"/>
        <end position="127"/>
    </location>
</feature>
<protein>
    <recommendedName>
        <fullName evidence="6">DUF2339 domain-containing protein</fullName>
    </recommendedName>
</protein>
<feature type="transmembrane region" description="Helical" evidence="3">
    <location>
        <begin position="658"/>
        <end position="676"/>
    </location>
</feature>
<evidence type="ECO:0000256" key="1">
    <source>
        <dbReference type="SAM" id="Coils"/>
    </source>
</evidence>
<evidence type="ECO:0000313" key="5">
    <source>
        <dbReference type="Proteomes" id="UP001064971"/>
    </source>
</evidence>
<feature type="transmembrane region" description="Helical" evidence="3">
    <location>
        <begin position="602"/>
        <end position="621"/>
    </location>
</feature>
<gene>
    <name evidence="4" type="ORF">DAETH_05790</name>
</gene>
<keyword evidence="3" id="KW-1133">Transmembrane helix</keyword>
<feature type="transmembrane region" description="Helical" evidence="3">
    <location>
        <begin position="213"/>
        <end position="230"/>
    </location>
</feature>
<evidence type="ECO:0000256" key="3">
    <source>
        <dbReference type="SAM" id="Phobius"/>
    </source>
</evidence>
<feature type="transmembrane region" description="Helical" evidence="3">
    <location>
        <begin position="388"/>
        <end position="409"/>
    </location>
</feature>
<feature type="transmembrane region" description="Helical" evidence="3">
    <location>
        <begin position="476"/>
        <end position="496"/>
    </location>
</feature>
<feature type="region of interest" description="Disordered" evidence="2">
    <location>
        <begin position="68"/>
        <end position="96"/>
    </location>
</feature>
<feature type="transmembrane region" description="Helical" evidence="3">
    <location>
        <begin position="706"/>
        <end position="724"/>
    </location>
</feature>
<dbReference type="EMBL" id="AP026560">
    <property type="protein sequence ID" value="BDP40610.1"/>
    <property type="molecule type" value="Genomic_DNA"/>
</dbReference>
<dbReference type="RefSeq" id="WP_264776442.1">
    <property type="nucleotide sequence ID" value="NZ_AP026560.1"/>
</dbReference>
<feature type="transmembrane region" description="Helical" evidence="3">
    <location>
        <begin position="134"/>
        <end position="152"/>
    </location>
</feature>
<feature type="transmembrane region" description="Helical" evidence="3">
    <location>
        <begin position="185"/>
        <end position="204"/>
    </location>
</feature>
<feature type="transmembrane region" description="Helical" evidence="3">
    <location>
        <begin position="454"/>
        <end position="471"/>
    </location>
</feature>
<feature type="transmembrane region" description="Helical" evidence="3">
    <location>
        <begin position="799"/>
        <end position="821"/>
    </location>
</feature>
<feature type="transmembrane region" description="Helical" evidence="3">
    <location>
        <begin position="627"/>
        <end position="646"/>
    </location>
</feature>
<sequence length="903" mass="90445">MTTLAVVLAGLLALWALVRAARLERRADEARAELRRLREGQEALRAELAQLRGPSPEPTRADLAVTTPIPAEDTAPPPPVWPEDVPASVGPSPARPRGPSLWDPIYSRARISVIGGVLVLGGLAFTLRELGAPGWTRLLAVFAFGALLYLNARRVPWPVSGALRGLGYGVMALGLGSVAQALPDAWGPGVVLAGLLSLSAGLLWDGLRRGEPLLGALAVFGAGLSTWMLTDDLGQASIPAAGAVLLLAGVAVSQGSAQAREAQGDPAEEPAHPPRTALALTLGAAGLVPGGWAVASASHADPALLFEREGRFAQEVLALSGGAVPSLLAWLAFGVLALAPALALLGRRERGEVGGPVPALAAWAVLGPQVLVAAAVGTALSARGHKDLLVLGLALAPLVPLALGARHAWKQRLGDSAEEAGALLVGTVAGSLTAAATGVAGAAVLGLLGARTQPAALSGVALALLLVGLSARSRSWLTAGALGLGLSALWGASVSGMGLDSAWHAALLGAVPAVVGLLGALRVARDPWANAPRREMAPEAPGTPPVSGLTAPLLAGGCSVLLVAALQPGGVELLAPASAALAGGLWWRRAGGETTDALRTTIFWALAPGAALGALLLLVTADGAGGATLAACLVALVSAGSLLGTAGRGGEARRAAELTGLVLLALALGVTCVTWLPALGVPGALALAAALTVPLRLVWGWGRLDVGLGLGLFAALVALADGVWRGTSPVPAPGVLLLGVVWSLTRTAGGLRTLRGFVQSTAAPQRPHVRALWLAALLLVGLLSLGARLDPSVEALRPWLAISSLAVLGVGLWACVGTHRAARQGTDEEARPLWDTGLTLVVAGGLKGALLDAPAMENPGAGVGVAVLVTGLSLLAVAILAPRPGGGRPGPGEEGPFVPPPPR</sequence>
<accession>A0ABM8AAJ1</accession>
<evidence type="ECO:0008006" key="6">
    <source>
        <dbReference type="Google" id="ProtNLM"/>
    </source>
</evidence>
<reference evidence="4" key="1">
    <citation type="submission" date="2022-07" db="EMBL/GenBank/DDBJ databases">
        <title>Complete Genome Sequence of the Radioresistant Bacterium Deinococcus aetherius ST0316, Isolated from the Air Dust collected in Lower Stratosphere above Japan.</title>
        <authorList>
            <person name="Satoh K."/>
            <person name="Hagiwara K."/>
            <person name="Katsumata K."/>
            <person name="Kubo A."/>
            <person name="Yokobori S."/>
            <person name="Yamagishi A."/>
            <person name="Oono Y."/>
            <person name="Narumi I."/>
        </authorList>
    </citation>
    <scope>NUCLEOTIDE SEQUENCE</scope>
    <source>
        <strain evidence="4">ST0316</strain>
    </source>
</reference>
<feature type="transmembrane region" description="Helical" evidence="3">
    <location>
        <begin position="327"/>
        <end position="345"/>
    </location>
</feature>
<feature type="transmembrane region" description="Helical" evidence="3">
    <location>
        <begin position="236"/>
        <end position="255"/>
    </location>
</feature>
<organism evidence="4 5">
    <name type="scientific">Deinococcus aetherius</name>
    <dbReference type="NCBI Taxonomy" id="200252"/>
    <lineage>
        <taxon>Bacteria</taxon>
        <taxon>Thermotogati</taxon>
        <taxon>Deinococcota</taxon>
        <taxon>Deinococci</taxon>
        <taxon>Deinococcales</taxon>
        <taxon>Deinococcaceae</taxon>
        <taxon>Deinococcus</taxon>
    </lineage>
</organism>
<keyword evidence="3" id="KW-0812">Transmembrane</keyword>
<evidence type="ECO:0000256" key="2">
    <source>
        <dbReference type="SAM" id="MobiDB-lite"/>
    </source>
</evidence>
<feature type="transmembrane region" description="Helical" evidence="3">
    <location>
        <begin position="421"/>
        <end position="448"/>
    </location>
</feature>
<feature type="transmembrane region" description="Helical" evidence="3">
    <location>
        <begin position="502"/>
        <end position="524"/>
    </location>
</feature>
<feature type="transmembrane region" description="Helical" evidence="3">
    <location>
        <begin position="863"/>
        <end position="881"/>
    </location>
</feature>
<feature type="transmembrane region" description="Helical" evidence="3">
    <location>
        <begin position="357"/>
        <end position="382"/>
    </location>
</feature>
<dbReference type="Proteomes" id="UP001064971">
    <property type="component" value="Chromosome"/>
</dbReference>
<proteinExistence type="predicted"/>
<keyword evidence="3" id="KW-0472">Membrane</keyword>
<evidence type="ECO:0000313" key="4">
    <source>
        <dbReference type="EMBL" id="BDP40610.1"/>
    </source>
</evidence>
<keyword evidence="1" id="KW-0175">Coiled coil</keyword>
<keyword evidence="5" id="KW-1185">Reference proteome</keyword>
<feature type="coiled-coil region" evidence="1">
    <location>
        <begin position="20"/>
        <end position="47"/>
    </location>
</feature>
<feature type="transmembrane region" description="Helical" evidence="3">
    <location>
        <begin position="769"/>
        <end position="787"/>
    </location>
</feature>
<name>A0ABM8AAJ1_9DEIO</name>